<sequence>MDLSFDISDSTDWLPTPLSSLSRVESALRCQVCKDFFNNPVITSCCHTFCSLCIRRCLSAEGKCPTCRADDQEVKLRQNWVVDELVDSFKKARESVLEFARRASTRSDDGAEEERTPKKRKINERESDGQDYLLPKETARTPRKIRSQSARQCHGTRSSTPMVIDDSEDDDYHLNDGLVPCPGCQRRMKVEAVYPHLDNCPGPSSQNQSQQPNSLLSLSSPRKSTSSSQPPERLPTINYSLMKDNVLRKKLRDLGIPDSGPKPLLQRRHTEWVNLCNANCDSKHPKSKRELLRELDVWERSQGGQASSISRDQTSSIMRKDFDGAAWSAAHEDDFKKLIENARQKRETGVSPAAELQPENQEKLQTPTTNSSDPGLRPQADNLGSGESSQNLGCHSSFDSNSDARTGIEGGSQRIVVEDPAA</sequence>
<feature type="compositionally biased region" description="Low complexity" evidence="20">
    <location>
        <begin position="203"/>
        <end position="231"/>
    </location>
</feature>
<name>A0AAF0INU4_9EURO</name>
<evidence type="ECO:0000256" key="18">
    <source>
        <dbReference type="PROSITE-ProRule" id="PRU00175"/>
    </source>
</evidence>
<proteinExistence type="inferred from homology"/>
<evidence type="ECO:0000256" key="17">
    <source>
        <dbReference type="ARBA" id="ARBA00066140"/>
    </source>
</evidence>
<dbReference type="GO" id="GO:0006281">
    <property type="term" value="P:DNA repair"/>
    <property type="evidence" value="ECO:0007669"/>
    <property type="project" value="UniProtKB-KW"/>
</dbReference>
<evidence type="ECO:0000256" key="1">
    <source>
        <dbReference type="ARBA" id="ARBA00000900"/>
    </source>
</evidence>
<dbReference type="GO" id="GO:0003697">
    <property type="term" value="F:single-stranded DNA binding"/>
    <property type="evidence" value="ECO:0007669"/>
    <property type="project" value="UniProtKB-UniRule"/>
</dbReference>
<keyword evidence="23" id="KW-0012">Acyltransferase</keyword>
<keyword evidence="8 19" id="KW-0479">Metal-binding</keyword>
<feature type="region of interest" description="Disordered" evidence="20">
    <location>
        <begin position="198"/>
        <end position="237"/>
    </location>
</feature>
<dbReference type="PANTHER" id="PTHR14134">
    <property type="entry name" value="E3 UBIQUITIN-PROTEIN LIGASE RAD18"/>
    <property type="match status" value="1"/>
</dbReference>
<dbReference type="Proteomes" id="UP001219355">
    <property type="component" value="Chromosome 4"/>
</dbReference>
<dbReference type="InterPro" id="IPR004580">
    <property type="entry name" value="Rad18_fungi"/>
</dbReference>
<dbReference type="InterPro" id="IPR039577">
    <property type="entry name" value="Rad18"/>
</dbReference>
<protein>
    <recommendedName>
        <fullName evidence="6 19">Postreplication repair E3 ubiquitin-protein ligase RAD18</fullName>
        <ecNumber evidence="5 19">2.3.2.27</ecNumber>
    </recommendedName>
    <alternativeName>
        <fullName evidence="19">RING-type E3 ubiquitin transferase RAD18</fullName>
    </alternativeName>
</protein>
<feature type="domain" description="RING-type" evidence="21">
    <location>
        <begin position="30"/>
        <end position="68"/>
    </location>
</feature>
<keyword evidence="13 19" id="KW-0238">DNA-binding</keyword>
<dbReference type="GO" id="GO:0008270">
    <property type="term" value="F:zinc ion binding"/>
    <property type="evidence" value="ECO:0007669"/>
    <property type="project" value="UniProtKB-KW"/>
</dbReference>
<comment type="similarity">
    <text evidence="4 19">Belongs to the RAD18 family.</text>
</comment>
<evidence type="ECO:0000256" key="11">
    <source>
        <dbReference type="ARBA" id="ARBA00022786"/>
    </source>
</evidence>
<feature type="region of interest" description="Disordered" evidence="20">
    <location>
        <begin position="101"/>
        <end position="169"/>
    </location>
</feature>
<comment type="catalytic activity">
    <reaction evidence="1 19">
        <text>S-ubiquitinyl-[E2 ubiquitin-conjugating enzyme]-L-cysteine + [acceptor protein]-L-lysine = [E2 ubiquitin-conjugating enzyme]-L-cysteine + N(6)-ubiquitinyl-[acceptor protein]-L-lysine.</text>
        <dbReference type="EC" id="2.3.2.27"/>
    </reaction>
</comment>
<comment type="pathway">
    <text evidence="3 19">Protein modification; protein ubiquitination.</text>
</comment>
<keyword evidence="10 18" id="KW-0863">Zinc-finger</keyword>
<accession>A0AAF0INU4</accession>
<dbReference type="NCBIfam" id="TIGR00599">
    <property type="entry name" value="rad18"/>
    <property type="match status" value="1"/>
</dbReference>
<keyword evidence="24" id="KW-1185">Reference proteome</keyword>
<dbReference type="InterPro" id="IPR017907">
    <property type="entry name" value="Znf_RING_CS"/>
</dbReference>
<evidence type="ECO:0000256" key="20">
    <source>
        <dbReference type="SAM" id="MobiDB-lite"/>
    </source>
</evidence>
<evidence type="ECO:0000259" key="21">
    <source>
        <dbReference type="PROSITE" id="PS50089"/>
    </source>
</evidence>
<dbReference type="GO" id="GO:0006513">
    <property type="term" value="P:protein monoubiquitination"/>
    <property type="evidence" value="ECO:0007669"/>
    <property type="project" value="InterPro"/>
</dbReference>
<keyword evidence="11 19" id="KW-0833">Ubl conjugation pathway</keyword>
<dbReference type="Gene3D" id="3.30.40.10">
    <property type="entry name" value="Zinc/RING finger domain, C3HC4 (zinc finger)"/>
    <property type="match status" value="1"/>
</dbReference>
<dbReference type="InterPro" id="IPR013083">
    <property type="entry name" value="Znf_RING/FYVE/PHD"/>
</dbReference>
<dbReference type="SMART" id="SM00184">
    <property type="entry name" value="RING"/>
    <property type="match status" value="1"/>
</dbReference>
<feature type="compositionally biased region" description="Polar residues" evidence="20">
    <location>
        <begin position="363"/>
        <end position="373"/>
    </location>
</feature>
<dbReference type="AlphaFoldDB" id="A0AAF0INU4"/>
<dbReference type="GO" id="GO:0097505">
    <property type="term" value="C:Rad6-Rad18 complex"/>
    <property type="evidence" value="ECO:0007669"/>
    <property type="project" value="TreeGrafter"/>
</dbReference>
<evidence type="ECO:0000256" key="7">
    <source>
        <dbReference type="ARBA" id="ARBA00022679"/>
    </source>
</evidence>
<keyword evidence="7 19" id="KW-0808">Transferase</keyword>
<evidence type="ECO:0000256" key="9">
    <source>
        <dbReference type="ARBA" id="ARBA00022763"/>
    </source>
</evidence>
<evidence type="ECO:0000313" key="24">
    <source>
        <dbReference type="Proteomes" id="UP001219355"/>
    </source>
</evidence>
<feature type="region of interest" description="Disordered" evidence="20">
    <location>
        <begin position="341"/>
        <end position="422"/>
    </location>
</feature>
<evidence type="ECO:0000256" key="15">
    <source>
        <dbReference type="ARBA" id="ARBA00023242"/>
    </source>
</evidence>
<keyword evidence="9 19" id="KW-0227">DNA damage</keyword>
<dbReference type="PROSITE" id="PS50089">
    <property type="entry name" value="ZF_RING_2"/>
    <property type="match status" value="1"/>
</dbReference>
<evidence type="ECO:0000259" key="22">
    <source>
        <dbReference type="PROSITE" id="PS50800"/>
    </source>
</evidence>
<dbReference type="InterPro" id="IPR001841">
    <property type="entry name" value="Znf_RING"/>
</dbReference>
<dbReference type="SUPFAM" id="SSF57850">
    <property type="entry name" value="RING/U-box"/>
    <property type="match status" value="1"/>
</dbReference>
<comment type="subunit">
    <text evidence="17 19">Interacts with E2 UBC2, forming a complex with ubiquitin ligase activity.</text>
</comment>
<dbReference type="GO" id="GO:0005634">
    <property type="term" value="C:nucleus"/>
    <property type="evidence" value="ECO:0007669"/>
    <property type="project" value="UniProtKB-SubCell"/>
</dbReference>
<dbReference type="GO" id="GO:0061630">
    <property type="term" value="F:ubiquitin protein ligase activity"/>
    <property type="evidence" value="ECO:0007669"/>
    <property type="project" value="UniProtKB-UniRule"/>
</dbReference>
<dbReference type="PANTHER" id="PTHR14134:SF2">
    <property type="entry name" value="E3 UBIQUITIN-PROTEIN LIGASE RAD18"/>
    <property type="match status" value="1"/>
</dbReference>
<dbReference type="Pfam" id="PF02037">
    <property type="entry name" value="SAP"/>
    <property type="match status" value="1"/>
</dbReference>
<reference evidence="23" key="1">
    <citation type="submission" date="2023-03" db="EMBL/GenBank/DDBJ databases">
        <title>Emydomyces testavorans Genome Sequence.</title>
        <authorList>
            <person name="Hoyer L."/>
        </authorList>
    </citation>
    <scope>NUCLEOTIDE SEQUENCE</scope>
    <source>
        <strain evidence="23">16-2883</strain>
    </source>
</reference>
<evidence type="ECO:0000256" key="13">
    <source>
        <dbReference type="ARBA" id="ARBA00023125"/>
    </source>
</evidence>
<evidence type="ECO:0000256" key="8">
    <source>
        <dbReference type="ARBA" id="ARBA00022723"/>
    </source>
</evidence>
<comment type="subcellular location">
    <subcellularLocation>
        <location evidence="2 19">Nucleus</location>
    </subcellularLocation>
</comment>
<gene>
    <name evidence="23" type="primary">RAD18</name>
    <name evidence="23" type="ORF">PRK78_006689</name>
</gene>
<organism evidence="23 24">
    <name type="scientific">Emydomyces testavorans</name>
    <dbReference type="NCBI Taxonomy" id="2070801"/>
    <lineage>
        <taxon>Eukaryota</taxon>
        <taxon>Fungi</taxon>
        <taxon>Dikarya</taxon>
        <taxon>Ascomycota</taxon>
        <taxon>Pezizomycotina</taxon>
        <taxon>Eurotiomycetes</taxon>
        <taxon>Eurotiomycetidae</taxon>
        <taxon>Onygenales</taxon>
        <taxon>Nannizziopsiaceae</taxon>
        <taxon>Emydomyces</taxon>
    </lineage>
</organism>
<dbReference type="GO" id="GO:0006301">
    <property type="term" value="P:DNA damage tolerance"/>
    <property type="evidence" value="ECO:0007669"/>
    <property type="project" value="InterPro"/>
</dbReference>
<dbReference type="EMBL" id="CP120630">
    <property type="protein sequence ID" value="WEW61199.1"/>
    <property type="molecule type" value="Genomic_DNA"/>
</dbReference>
<evidence type="ECO:0000256" key="2">
    <source>
        <dbReference type="ARBA" id="ARBA00004123"/>
    </source>
</evidence>
<comment type="function">
    <text evidence="16 19">E3 RING-finger protein, member of the UBC2/RAD6 epistasis group. Associates to the E2 ubiquitin conjugating enzyme UBC2/RAD6 to form the UBC2-RAD18 ubiquitin ligase complex involved in postreplicative repair (PRR) of damaged DNA.</text>
</comment>
<evidence type="ECO:0000256" key="5">
    <source>
        <dbReference type="ARBA" id="ARBA00012483"/>
    </source>
</evidence>
<evidence type="ECO:0000256" key="16">
    <source>
        <dbReference type="ARBA" id="ARBA00054102"/>
    </source>
</evidence>
<evidence type="ECO:0000256" key="19">
    <source>
        <dbReference type="RuleBase" id="RU368093"/>
    </source>
</evidence>
<evidence type="ECO:0000256" key="4">
    <source>
        <dbReference type="ARBA" id="ARBA00009506"/>
    </source>
</evidence>
<dbReference type="InterPro" id="IPR006642">
    <property type="entry name" value="Rad18_UBZ4"/>
</dbReference>
<evidence type="ECO:0000313" key="23">
    <source>
        <dbReference type="EMBL" id="WEW61199.1"/>
    </source>
</evidence>
<evidence type="ECO:0000256" key="14">
    <source>
        <dbReference type="ARBA" id="ARBA00023204"/>
    </source>
</evidence>
<keyword evidence="15 19" id="KW-0539">Nucleus</keyword>
<dbReference type="FunFam" id="3.30.40.10:FF:000172">
    <property type="entry name" value="E3 ubiquitin-protein ligase RAD18"/>
    <property type="match status" value="1"/>
</dbReference>
<feature type="compositionally biased region" description="Polar residues" evidence="20">
    <location>
        <begin position="147"/>
        <end position="161"/>
    </location>
</feature>
<evidence type="ECO:0000256" key="6">
    <source>
        <dbReference type="ARBA" id="ARBA00015551"/>
    </source>
</evidence>
<dbReference type="PROSITE" id="PS00518">
    <property type="entry name" value="ZF_RING_1"/>
    <property type="match status" value="1"/>
</dbReference>
<evidence type="ECO:0000256" key="3">
    <source>
        <dbReference type="ARBA" id="ARBA00004906"/>
    </source>
</evidence>
<dbReference type="SMART" id="SM00513">
    <property type="entry name" value="SAP"/>
    <property type="match status" value="1"/>
</dbReference>
<dbReference type="Pfam" id="PF13923">
    <property type="entry name" value="zf-C3HC4_2"/>
    <property type="match status" value="1"/>
</dbReference>
<feature type="compositionally biased region" description="Basic and acidic residues" evidence="20">
    <location>
        <begin position="101"/>
        <end position="116"/>
    </location>
</feature>
<evidence type="ECO:0000256" key="10">
    <source>
        <dbReference type="ARBA" id="ARBA00022771"/>
    </source>
</evidence>
<evidence type="ECO:0000256" key="12">
    <source>
        <dbReference type="ARBA" id="ARBA00022833"/>
    </source>
</evidence>
<keyword evidence="14 19" id="KW-0234">DNA repair</keyword>
<dbReference type="InterPro" id="IPR003034">
    <property type="entry name" value="SAP_dom"/>
</dbReference>
<dbReference type="EC" id="2.3.2.27" evidence="5 19"/>
<feature type="domain" description="SAP" evidence="22">
    <location>
        <begin position="239"/>
        <end position="273"/>
    </location>
</feature>
<dbReference type="PROSITE" id="PS50800">
    <property type="entry name" value="SAP"/>
    <property type="match status" value="1"/>
</dbReference>
<keyword evidence="12 19" id="KW-0862">Zinc</keyword>
<dbReference type="SMART" id="SM00734">
    <property type="entry name" value="ZnF_Rad18"/>
    <property type="match status" value="1"/>
</dbReference>
<feature type="compositionally biased region" description="Polar residues" evidence="20">
    <location>
        <begin position="385"/>
        <end position="404"/>
    </location>
</feature>